<evidence type="ECO:0000256" key="16">
    <source>
        <dbReference type="ARBA" id="ARBA00050554"/>
    </source>
</evidence>
<keyword evidence="13" id="KW-0458">Lysosome</keyword>
<organism evidence="28 29">
    <name type="scientific">Channa striata</name>
    <name type="common">Snakehead murrel</name>
    <name type="synonym">Ophicephalus striatus</name>
    <dbReference type="NCBI Taxonomy" id="64152"/>
    <lineage>
        <taxon>Eukaryota</taxon>
        <taxon>Metazoa</taxon>
        <taxon>Chordata</taxon>
        <taxon>Craniata</taxon>
        <taxon>Vertebrata</taxon>
        <taxon>Euteleostomi</taxon>
        <taxon>Actinopterygii</taxon>
        <taxon>Neopterygii</taxon>
        <taxon>Teleostei</taxon>
        <taxon>Neoteleostei</taxon>
        <taxon>Acanthomorphata</taxon>
        <taxon>Anabantaria</taxon>
        <taxon>Anabantiformes</taxon>
        <taxon>Channoidei</taxon>
        <taxon>Channidae</taxon>
        <taxon>Channa</taxon>
    </lineage>
</organism>
<dbReference type="InterPro" id="IPR020846">
    <property type="entry name" value="MFS_dom"/>
</dbReference>
<dbReference type="Gene3D" id="1.20.1250.20">
    <property type="entry name" value="MFS general substrate transporter like domains"/>
    <property type="match status" value="2"/>
</dbReference>
<keyword evidence="8" id="KW-0769">Symport</keyword>
<feature type="transmembrane region" description="Helical" evidence="26">
    <location>
        <begin position="426"/>
        <end position="449"/>
    </location>
</feature>
<evidence type="ECO:0000256" key="6">
    <source>
        <dbReference type="ARBA" id="ARBA00022475"/>
    </source>
</evidence>
<evidence type="ECO:0000256" key="20">
    <source>
        <dbReference type="ARBA" id="ARBA00051612"/>
    </source>
</evidence>
<evidence type="ECO:0000256" key="10">
    <source>
        <dbReference type="ARBA" id="ARBA00023018"/>
    </source>
</evidence>
<evidence type="ECO:0000256" key="12">
    <source>
        <dbReference type="ARBA" id="ARBA00023180"/>
    </source>
</evidence>
<name>A0AA88M4U2_CHASR</name>
<feature type="transmembrane region" description="Helical" evidence="26">
    <location>
        <begin position="461"/>
        <end position="479"/>
    </location>
</feature>
<comment type="catalytic activity">
    <reaction evidence="17">
        <text>N-acetylneuraminate(in) + H(+)(in) = N-acetylneuraminate(out) + H(+)(out)</text>
        <dbReference type="Rhea" id="RHEA:28987"/>
        <dbReference type="ChEBI" id="CHEBI:15378"/>
        <dbReference type="ChEBI" id="CHEBI:35418"/>
    </reaction>
    <physiologicalReaction direction="right-to-left" evidence="17">
        <dbReference type="Rhea" id="RHEA:28989"/>
    </physiologicalReaction>
</comment>
<evidence type="ECO:0000256" key="22">
    <source>
        <dbReference type="ARBA" id="ARBA00069713"/>
    </source>
</evidence>
<evidence type="ECO:0000256" key="11">
    <source>
        <dbReference type="ARBA" id="ARBA00023136"/>
    </source>
</evidence>
<dbReference type="GO" id="GO:0016324">
    <property type="term" value="C:apical plasma membrane"/>
    <property type="evidence" value="ECO:0007669"/>
    <property type="project" value="TreeGrafter"/>
</dbReference>
<feature type="transmembrane region" description="Helical" evidence="26">
    <location>
        <begin position="229"/>
        <end position="249"/>
    </location>
</feature>
<dbReference type="SUPFAM" id="SSF103473">
    <property type="entry name" value="MFS general substrate transporter"/>
    <property type="match status" value="1"/>
</dbReference>
<feature type="transmembrane region" description="Helical" evidence="26">
    <location>
        <begin position="367"/>
        <end position="386"/>
    </location>
</feature>
<proteinExistence type="predicted"/>
<evidence type="ECO:0000313" key="29">
    <source>
        <dbReference type="Proteomes" id="UP001187415"/>
    </source>
</evidence>
<dbReference type="PANTHER" id="PTHR11662:SF284">
    <property type="entry name" value="SMALL INTESTINE URATE EXPORTER-RELATED"/>
    <property type="match status" value="1"/>
</dbReference>
<evidence type="ECO:0000256" key="21">
    <source>
        <dbReference type="ARBA" id="ARBA00056891"/>
    </source>
</evidence>
<feature type="domain" description="Major facilitator superfamily (MFS) profile" evidence="27">
    <location>
        <begin position="40"/>
        <end position="484"/>
    </location>
</feature>
<feature type="transmembrane region" description="Helical" evidence="26">
    <location>
        <begin position="284"/>
        <end position="308"/>
    </location>
</feature>
<dbReference type="Proteomes" id="UP001187415">
    <property type="component" value="Unassembled WGS sequence"/>
</dbReference>
<feature type="transmembrane region" description="Helical" evidence="26">
    <location>
        <begin position="163"/>
        <end position="187"/>
    </location>
</feature>
<keyword evidence="14" id="KW-0968">Cytoplasmic vesicle</keyword>
<evidence type="ECO:0000256" key="3">
    <source>
        <dbReference type="ARBA" id="ARBA00004638"/>
    </source>
</evidence>
<feature type="transmembrane region" description="Helical" evidence="26">
    <location>
        <begin position="334"/>
        <end position="355"/>
    </location>
</feature>
<dbReference type="InterPro" id="IPR011701">
    <property type="entry name" value="MFS"/>
</dbReference>
<keyword evidence="12" id="KW-0325">Glycoprotein</keyword>
<dbReference type="InterPro" id="IPR050382">
    <property type="entry name" value="MFS_Na/Anion_cotransporter"/>
</dbReference>
<evidence type="ECO:0000256" key="9">
    <source>
        <dbReference type="ARBA" id="ARBA00022989"/>
    </source>
</evidence>
<evidence type="ECO:0000256" key="24">
    <source>
        <dbReference type="ARBA" id="ARBA00081195"/>
    </source>
</evidence>
<keyword evidence="10" id="KW-0770">Synapse</keyword>
<dbReference type="FunFam" id="1.20.1250.20:FF:000067">
    <property type="entry name" value="sialin isoform X2"/>
    <property type="match status" value="1"/>
</dbReference>
<dbReference type="GO" id="GO:0046942">
    <property type="term" value="P:carboxylic acid transport"/>
    <property type="evidence" value="ECO:0007669"/>
    <property type="project" value="UniProtKB-ARBA"/>
</dbReference>
<keyword evidence="5" id="KW-0813">Transport</keyword>
<comment type="catalytic activity">
    <reaction evidence="19">
        <text>L-glutamate(out) = L-glutamate(in)</text>
        <dbReference type="Rhea" id="RHEA:66336"/>
        <dbReference type="ChEBI" id="CHEBI:29985"/>
    </reaction>
    <physiologicalReaction direction="left-to-right" evidence="19">
        <dbReference type="Rhea" id="RHEA:66337"/>
    </physiologicalReaction>
</comment>
<evidence type="ECO:0000256" key="18">
    <source>
        <dbReference type="ARBA" id="ARBA00051403"/>
    </source>
</evidence>
<evidence type="ECO:0000256" key="5">
    <source>
        <dbReference type="ARBA" id="ARBA00022448"/>
    </source>
</evidence>
<feature type="transmembrane region" description="Helical" evidence="26">
    <location>
        <begin position="199"/>
        <end position="217"/>
    </location>
</feature>
<accession>A0AA88M4U2</accession>
<evidence type="ECO:0000256" key="1">
    <source>
        <dbReference type="ARBA" id="ARBA00004432"/>
    </source>
</evidence>
<evidence type="ECO:0000259" key="27">
    <source>
        <dbReference type="PROSITE" id="PS50850"/>
    </source>
</evidence>
<protein>
    <recommendedName>
        <fullName evidence="22">Sialin</fullName>
    </recommendedName>
    <alternativeName>
        <fullName evidence="25">H(+)/nitrate cotransporter</fullName>
    </alternativeName>
    <alternativeName>
        <fullName evidence="23">H(+)/sialic acid cotransporter</fullName>
    </alternativeName>
    <alternativeName>
        <fullName evidence="24">Vesicular excitatory amino acid transporter</fullName>
    </alternativeName>
</protein>
<evidence type="ECO:0000256" key="14">
    <source>
        <dbReference type="ARBA" id="ARBA00023329"/>
    </source>
</evidence>
<gene>
    <name evidence="28" type="ORF">Q5P01_018641</name>
</gene>
<keyword evidence="6" id="KW-1003">Cell membrane</keyword>
<sequence length="507" mass="55045">MPLSRSFSVNSASSDLEESEALIEPDAVPPQCCSSRLNLAVLMFFGFSVVYGLRVNLSVAMVAMVNTTDPKPAPNNSMHVCPLPPRDNTSDAIVQPEGTPQYPWDSETQGWLLGAFFFGYLCTQIPGGYLAGHYGGSLFLGLGVLGTAVLTLLTPLAAQFGSYWLFALRALEGFGEGVTFPAMMAMWARWAPPLERSRLMSLSGSGANFGAFLALPLTGFICQTLGWPAVFYLCGGAGCLWAVFWFIFVSDDPRTHRRISKEERDYIIRSLGTQGTAHGWSVPVLPMLLSIPLWAIILTQMCSNWSYYTLLTSLPTYMDNILHFDLQSNGFLSALPYLGAWLFGTMSGFAADSLIEKRVFSVTVVRKLFTLAGMMLPAAFLVAVSFAGCSHILTVTFLTLSTTTGGISASGVFINQIDIAPRYAGFLLGITNTFGTIPGVVAPIVTGYFTQDHTLDGWRKVFWVAAGINMGGALLFLIFGTGKIQPWALTDEERAESEKKRSRSTSA</sequence>
<keyword evidence="29" id="KW-1185">Reference proteome</keyword>
<dbReference type="GO" id="GO:0006820">
    <property type="term" value="P:monoatomic anion transport"/>
    <property type="evidence" value="ECO:0007669"/>
    <property type="project" value="TreeGrafter"/>
</dbReference>
<evidence type="ECO:0000256" key="13">
    <source>
        <dbReference type="ARBA" id="ARBA00023228"/>
    </source>
</evidence>
<comment type="catalytic activity">
    <reaction evidence="16">
        <text>L-aspartate(out) = L-aspartate(in)</text>
        <dbReference type="Rhea" id="RHEA:66332"/>
        <dbReference type="ChEBI" id="CHEBI:29991"/>
    </reaction>
    <physiologicalReaction direction="left-to-right" evidence="16">
        <dbReference type="Rhea" id="RHEA:66333"/>
    </physiologicalReaction>
</comment>
<keyword evidence="7 26" id="KW-0812">Transmembrane</keyword>
<dbReference type="EMBL" id="JAUPFM010000014">
    <property type="protein sequence ID" value="KAK2830710.1"/>
    <property type="molecule type" value="Genomic_DNA"/>
</dbReference>
<dbReference type="AlphaFoldDB" id="A0AA88M4U2"/>
<dbReference type="Pfam" id="PF07690">
    <property type="entry name" value="MFS_1"/>
    <property type="match status" value="1"/>
</dbReference>
<comment type="catalytic activity">
    <reaction evidence="15">
        <text>2 nitrate(out) + H(+)(out) = 2 nitrate(in) + H(+)(in)</text>
        <dbReference type="Rhea" id="RHEA:71539"/>
        <dbReference type="ChEBI" id="CHEBI:15378"/>
        <dbReference type="ChEBI" id="CHEBI:17632"/>
    </reaction>
    <physiologicalReaction direction="left-to-right" evidence="15">
        <dbReference type="Rhea" id="RHEA:71540"/>
    </physiologicalReaction>
</comment>
<dbReference type="InterPro" id="IPR036259">
    <property type="entry name" value="MFS_trans_sf"/>
</dbReference>
<comment type="catalytic activity">
    <reaction evidence="18">
        <text>N-acetyl-L-aspartyl-L-glutamate(out) = N-acetyl-L-aspartyl-L-glutamate(in)</text>
        <dbReference type="Rhea" id="RHEA:72599"/>
        <dbReference type="ChEBI" id="CHEBI:76931"/>
    </reaction>
    <physiologicalReaction direction="left-to-right" evidence="18">
        <dbReference type="Rhea" id="RHEA:72600"/>
    </physiologicalReaction>
</comment>
<evidence type="ECO:0000256" key="17">
    <source>
        <dbReference type="ARBA" id="ARBA00050625"/>
    </source>
</evidence>
<evidence type="ECO:0000256" key="15">
    <source>
        <dbReference type="ARBA" id="ARBA00050101"/>
    </source>
</evidence>
<comment type="function">
    <text evidence="21">Receptor for CM101, a polysaccharide produced by group B Streptococcus with antipathoangiogenic properties.</text>
</comment>
<keyword evidence="11 26" id="KW-0472">Membrane</keyword>
<comment type="caution">
    <text evidence="28">The sequence shown here is derived from an EMBL/GenBank/DDBJ whole genome shotgun (WGS) entry which is preliminary data.</text>
</comment>
<dbReference type="GO" id="GO:0005765">
    <property type="term" value="C:lysosomal membrane"/>
    <property type="evidence" value="ECO:0007669"/>
    <property type="project" value="UniProtKB-SubCell"/>
</dbReference>
<dbReference type="PANTHER" id="PTHR11662">
    <property type="entry name" value="SOLUTE CARRIER FAMILY 17"/>
    <property type="match status" value="1"/>
</dbReference>
<feature type="transmembrane region" description="Helical" evidence="26">
    <location>
        <begin position="138"/>
        <end position="157"/>
    </location>
</feature>
<comment type="catalytic activity">
    <reaction evidence="20">
        <text>D-glucuronate(out) + H(+)(out) = D-glucuronate(in) + H(+)(in)</text>
        <dbReference type="Rhea" id="RHEA:72591"/>
        <dbReference type="ChEBI" id="CHEBI:15378"/>
        <dbReference type="ChEBI" id="CHEBI:58720"/>
    </reaction>
    <physiologicalReaction direction="left-to-right" evidence="20">
        <dbReference type="Rhea" id="RHEA:72592"/>
    </physiologicalReaction>
</comment>
<evidence type="ECO:0000256" key="8">
    <source>
        <dbReference type="ARBA" id="ARBA00022847"/>
    </source>
</evidence>
<dbReference type="PROSITE" id="PS50850">
    <property type="entry name" value="MFS"/>
    <property type="match status" value="1"/>
</dbReference>
<dbReference type="GO" id="GO:0015293">
    <property type="term" value="F:symporter activity"/>
    <property type="evidence" value="ECO:0007669"/>
    <property type="project" value="UniProtKB-KW"/>
</dbReference>
<feature type="transmembrane region" description="Helical" evidence="26">
    <location>
        <begin position="111"/>
        <end position="131"/>
    </location>
</feature>
<evidence type="ECO:0000256" key="25">
    <source>
        <dbReference type="ARBA" id="ARBA00081925"/>
    </source>
</evidence>
<evidence type="ECO:0000256" key="23">
    <source>
        <dbReference type="ARBA" id="ARBA00080244"/>
    </source>
</evidence>
<feature type="transmembrane region" description="Helical" evidence="26">
    <location>
        <begin position="39"/>
        <end position="65"/>
    </location>
</feature>
<evidence type="ECO:0000256" key="2">
    <source>
        <dbReference type="ARBA" id="ARBA00004554"/>
    </source>
</evidence>
<evidence type="ECO:0000256" key="26">
    <source>
        <dbReference type="SAM" id="Phobius"/>
    </source>
</evidence>
<dbReference type="GO" id="GO:0030672">
    <property type="term" value="C:synaptic vesicle membrane"/>
    <property type="evidence" value="ECO:0007669"/>
    <property type="project" value="UniProtKB-SubCell"/>
</dbReference>
<evidence type="ECO:0000256" key="7">
    <source>
        <dbReference type="ARBA" id="ARBA00022692"/>
    </source>
</evidence>
<feature type="transmembrane region" description="Helical" evidence="26">
    <location>
        <begin position="392"/>
        <end position="414"/>
    </location>
</feature>
<evidence type="ECO:0000256" key="19">
    <source>
        <dbReference type="ARBA" id="ARBA00051447"/>
    </source>
</evidence>
<keyword evidence="9 26" id="KW-1133">Transmembrane helix</keyword>
<evidence type="ECO:0000313" key="28">
    <source>
        <dbReference type="EMBL" id="KAK2830710.1"/>
    </source>
</evidence>
<dbReference type="FunFam" id="1.20.1250.20:FF:000003">
    <property type="entry name" value="Solute carrier family 17 member 3"/>
    <property type="match status" value="1"/>
</dbReference>
<comment type="subcellular location">
    <subcellularLocation>
        <location evidence="2">Basolateral cell membrane</location>
        <topology evidence="2">Multi-pass membrane protein</topology>
    </subcellularLocation>
    <subcellularLocation>
        <location evidence="3">Cytoplasmic vesicle</location>
        <location evidence="3">Secretory vesicle membrane</location>
        <topology evidence="3">Multi-pass membrane protein</topology>
    </subcellularLocation>
    <subcellularLocation>
        <location evidence="1">Cytoplasmic vesicle</location>
        <location evidence="1">Secretory vesicle</location>
        <location evidence="1">Synaptic vesicle membrane</location>
    </subcellularLocation>
    <subcellularLocation>
        <location evidence="4">Lysosome membrane</location>
    </subcellularLocation>
</comment>
<reference evidence="28" key="1">
    <citation type="submission" date="2023-07" db="EMBL/GenBank/DDBJ databases">
        <title>Chromosome-level Genome Assembly of Striped Snakehead (Channa striata).</title>
        <authorList>
            <person name="Liu H."/>
        </authorList>
    </citation>
    <scope>NUCLEOTIDE SEQUENCE</scope>
    <source>
        <strain evidence="28">Gz</strain>
        <tissue evidence="28">Muscle</tissue>
    </source>
</reference>
<dbReference type="GO" id="GO:0016323">
    <property type="term" value="C:basolateral plasma membrane"/>
    <property type="evidence" value="ECO:0007669"/>
    <property type="project" value="UniProtKB-SubCell"/>
</dbReference>
<evidence type="ECO:0000256" key="4">
    <source>
        <dbReference type="ARBA" id="ARBA00004656"/>
    </source>
</evidence>